<proteinExistence type="predicted"/>
<keyword evidence="5" id="KW-1185">Reference proteome</keyword>
<dbReference type="Pfam" id="PF17921">
    <property type="entry name" value="Integrase_H2C2"/>
    <property type="match status" value="1"/>
</dbReference>
<dbReference type="PANTHER" id="PTHR37984">
    <property type="entry name" value="PROTEIN CBG26694"/>
    <property type="match status" value="1"/>
</dbReference>
<dbReference type="InterPro" id="IPR050951">
    <property type="entry name" value="Retrovirus_Pol_polyprotein"/>
</dbReference>
<reference evidence="6" key="2">
    <citation type="submission" date="2025-08" db="UniProtKB">
        <authorList>
            <consortium name="RefSeq"/>
        </authorList>
    </citation>
    <scope>IDENTIFICATION</scope>
    <source>
        <tissue evidence="6">Leaf</tissue>
    </source>
</reference>
<sequence>MSSSPVLALPDLAKPFEVQTDASDYALGGVLLQEGHPYLVDLVGQGKTPQLYMEDGFLKVKRNQLYVPKGGDLRRTLLAECHDTLWVGHPGEERTMALLRRAYYWPQMANDVAHLLKPFREDTEDPSRSQLTIPSIREPNSTGKRRVEAILDDR</sequence>
<dbReference type="RefSeq" id="XP_009765646.1">
    <property type="nucleotide sequence ID" value="XM_009767344.1"/>
</dbReference>
<feature type="region of interest" description="Disordered" evidence="2">
    <location>
        <begin position="121"/>
        <end position="143"/>
    </location>
</feature>
<dbReference type="AlphaFoldDB" id="A0A1U7VL06"/>
<feature type="compositionally biased region" description="Polar residues" evidence="2">
    <location>
        <begin position="128"/>
        <end position="142"/>
    </location>
</feature>
<dbReference type="PANTHER" id="PTHR37984:SF5">
    <property type="entry name" value="PROTEIN NYNRIN-LIKE"/>
    <property type="match status" value="1"/>
</dbReference>
<evidence type="ECO:0000313" key="5">
    <source>
        <dbReference type="Proteomes" id="UP000189701"/>
    </source>
</evidence>
<evidence type="ECO:0000259" key="4">
    <source>
        <dbReference type="Pfam" id="PF17921"/>
    </source>
</evidence>
<protein>
    <submittedName>
        <fullName evidence="6">Uncharacterized protein LOC104217178</fullName>
    </submittedName>
</protein>
<organism evidence="5 6">
    <name type="scientific">Nicotiana sylvestris</name>
    <name type="common">Wood tobacco</name>
    <name type="synonym">South American tobacco</name>
    <dbReference type="NCBI Taxonomy" id="4096"/>
    <lineage>
        <taxon>Eukaryota</taxon>
        <taxon>Viridiplantae</taxon>
        <taxon>Streptophyta</taxon>
        <taxon>Embryophyta</taxon>
        <taxon>Tracheophyta</taxon>
        <taxon>Spermatophyta</taxon>
        <taxon>Magnoliopsida</taxon>
        <taxon>eudicotyledons</taxon>
        <taxon>Gunneridae</taxon>
        <taxon>Pentapetalae</taxon>
        <taxon>asterids</taxon>
        <taxon>lamiids</taxon>
        <taxon>Solanales</taxon>
        <taxon>Solanaceae</taxon>
        <taxon>Nicotianoideae</taxon>
        <taxon>Nicotianeae</taxon>
        <taxon>Nicotiana</taxon>
    </lineage>
</organism>
<evidence type="ECO:0000259" key="3">
    <source>
        <dbReference type="Pfam" id="PF17919"/>
    </source>
</evidence>
<dbReference type="SUPFAM" id="SSF56672">
    <property type="entry name" value="DNA/RNA polymerases"/>
    <property type="match status" value="1"/>
</dbReference>
<dbReference type="InterPro" id="IPR041588">
    <property type="entry name" value="Integrase_H2C2"/>
</dbReference>
<evidence type="ECO:0000256" key="1">
    <source>
        <dbReference type="ARBA" id="ARBA00023268"/>
    </source>
</evidence>
<name>A0A1U7VL06_NICSY</name>
<feature type="domain" description="Reverse transcriptase/retrotransposon-derived protein RNase H-like" evidence="3">
    <location>
        <begin position="2"/>
        <end position="36"/>
    </location>
</feature>
<keyword evidence="1" id="KW-0511">Multifunctional enzyme</keyword>
<evidence type="ECO:0000313" key="6">
    <source>
        <dbReference type="RefSeq" id="XP_009765646.1"/>
    </source>
</evidence>
<dbReference type="Pfam" id="PF17919">
    <property type="entry name" value="RT_RNaseH_2"/>
    <property type="match status" value="1"/>
</dbReference>
<dbReference type="InterPro" id="IPR041577">
    <property type="entry name" value="RT_RNaseH_2"/>
</dbReference>
<evidence type="ECO:0000256" key="2">
    <source>
        <dbReference type="SAM" id="MobiDB-lite"/>
    </source>
</evidence>
<feature type="non-terminal residue" evidence="6">
    <location>
        <position position="154"/>
    </location>
</feature>
<gene>
    <name evidence="6" type="primary">LOC104217178</name>
</gene>
<dbReference type="Gene3D" id="1.10.340.70">
    <property type="match status" value="1"/>
</dbReference>
<dbReference type="Proteomes" id="UP000189701">
    <property type="component" value="Unplaced"/>
</dbReference>
<feature type="domain" description="Integrase zinc-binding" evidence="4">
    <location>
        <begin position="72"/>
        <end position="115"/>
    </location>
</feature>
<dbReference type="InterPro" id="IPR043502">
    <property type="entry name" value="DNA/RNA_pol_sf"/>
</dbReference>
<dbReference type="GO" id="GO:0003824">
    <property type="term" value="F:catalytic activity"/>
    <property type="evidence" value="ECO:0007669"/>
    <property type="project" value="UniProtKB-KW"/>
</dbReference>
<accession>A0A1U7VL06</accession>
<dbReference type="eggNOG" id="ENOG502T1Q7">
    <property type="taxonomic scope" value="Eukaryota"/>
</dbReference>
<reference evidence="5" key="1">
    <citation type="journal article" date="2013" name="Genome Biol.">
        <title>Reference genomes and transcriptomes of Nicotiana sylvestris and Nicotiana tomentosiformis.</title>
        <authorList>
            <person name="Sierro N."/>
            <person name="Battey J.N."/>
            <person name="Ouadi S."/>
            <person name="Bovet L."/>
            <person name="Goepfert S."/>
            <person name="Bakaher N."/>
            <person name="Peitsch M.C."/>
            <person name="Ivanov N.V."/>
        </authorList>
    </citation>
    <scope>NUCLEOTIDE SEQUENCE [LARGE SCALE GENOMIC DNA]</scope>
</reference>